<gene>
    <name evidence="4" type="ORF">ABVK25_007512</name>
</gene>
<feature type="domain" description="DNA/RNA-binding" evidence="2">
    <location>
        <begin position="188"/>
        <end position="479"/>
    </location>
</feature>
<evidence type="ECO:0000256" key="1">
    <source>
        <dbReference type="SAM" id="MobiDB-lite"/>
    </source>
</evidence>
<proteinExistence type="predicted"/>
<protein>
    <recommendedName>
        <fullName evidence="6">Protein SMG7</fullName>
    </recommendedName>
</protein>
<comment type="caution">
    <text evidence="4">The sequence shown here is derived from an EMBL/GenBank/DDBJ whole genome shotgun (WGS) entry which is preliminary data.</text>
</comment>
<dbReference type="InterPro" id="IPR018834">
    <property type="entry name" value="DNA/RNA-bd_Est1-type"/>
</dbReference>
<evidence type="ECO:0000313" key="5">
    <source>
        <dbReference type="Proteomes" id="UP001590951"/>
    </source>
</evidence>
<dbReference type="Pfam" id="PF10374">
    <property type="entry name" value="EST1"/>
    <property type="match status" value="1"/>
</dbReference>
<feature type="region of interest" description="Disordered" evidence="1">
    <location>
        <begin position="659"/>
        <end position="711"/>
    </location>
</feature>
<evidence type="ECO:0000313" key="4">
    <source>
        <dbReference type="EMBL" id="KAL2052353.1"/>
    </source>
</evidence>
<dbReference type="InterPro" id="IPR019458">
    <property type="entry name" value="Est1-like_N"/>
</dbReference>
<sequence>MATTGEETGRHAQAVEKDLQARLKEKDPSFPDVVISLAQYRSACEDTILQDFDFALSKEVEARLWDMHGKTNNRFRKELKYFQDYGRRKQVEQRKMNKIFLDFIKSGQRFYRGYIQRLGTRFNGIRELENVVHRLTLSTLSADEPTEVSGPLAHSILLSCHQTIVHLGDLSRWREMQVATKDRNWGPAVGYYDLARMIYPASGASHNQLAVIALVDLNHLRATYHLYRALAVEEPHPGAKGNLEIEFKKIQGAWSKGELLHNDLGRDSQAAGKALIGWFMQLHARCYKGVDFPEHEELESEVLSQLAVELKERSLDSTLNKFVLINVAAEYLAGVRLQDDPGSAETLHSYFFFQRLNVKTFFTLLQVLSPELERFVNHDTQEDATGPRASGSAKLTAVTRRVLPSLRQYSSWLVSNASILAAQAGDASLSVEARELWKLYASTLTLLASTFPVSDLPSIEYLLEEDVDTLGFKPFMNEHTTRRYYSADTISSKPKFHDQGVQRNHPNVEMYGRVRDFLTDGMFLQLQETTPVEFVPSSSIFVFLDEGVPSDAGCQAAESSTSIGRADFTHFDETAIADPAGSVDGEASQAASAGVSMDLASKRMVDDLVGSETTDEDENPIAAAQGLLNPISGLKDVGNETSYGLIGSSTAREHFGDIQDQPQVSPRPLLPSIYNSPFAPQPGEATPGSRPGTANRTTPSHSQQNSQTRIPLQQQINSSISSMADPSNYNPYLHLNGGYHNQPYLNNVFPAATSYTSGRRASTTYGNETYGATDVSNFHSSSLAWGGSGRVQAVTNVQTPPNGQGAG</sequence>
<dbReference type="InterPro" id="IPR011990">
    <property type="entry name" value="TPR-like_helical_dom_sf"/>
</dbReference>
<reference evidence="4 5" key="1">
    <citation type="submission" date="2024-09" db="EMBL/GenBank/DDBJ databases">
        <title>Rethinking Asexuality: The Enigmatic Case of Functional Sexual Genes in Lepraria (Stereocaulaceae).</title>
        <authorList>
            <person name="Doellman M."/>
            <person name="Sun Y."/>
            <person name="Barcenas-Pena A."/>
            <person name="Lumbsch H.T."/>
            <person name="Grewe F."/>
        </authorList>
    </citation>
    <scope>NUCLEOTIDE SEQUENCE [LARGE SCALE GENOMIC DNA]</scope>
    <source>
        <strain evidence="4 5">Grewe 0041</strain>
    </source>
</reference>
<name>A0ABR4B4M3_9LECA</name>
<dbReference type="PANTHER" id="PTHR15696">
    <property type="entry name" value="SMG-7 SUPPRESSOR WITH MORPHOLOGICAL EFFECT ON GENITALIA PROTEIN 7"/>
    <property type="match status" value="1"/>
</dbReference>
<dbReference type="InterPro" id="IPR045153">
    <property type="entry name" value="Est1/Ebs1-like"/>
</dbReference>
<dbReference type="PANTHER" id="PTHR15696:SF36">
    <property type="entry name" value="NONSENSE-MEDIATED MRNA DECAY FACTOR"/>
    <property type="match status" value="1"/>
</dbReference>
<feature type="domain" description="Telomerase activating protein Est1-like N-terminal" evidence="3">
    <location>
        <begin position="60"/>
        <end position="176"/>
    </location>
</feature>
<accession>A0ABR4B4M3</accession>
<feature type="compositionally biased region" description="Polar residues" evidence="1">
    <location>
        <begin position="692"/>
        <end position="711"/>
    </location>
</feature>
<evidence type="ECO:0008006" key="6">
    <source>
        <dbReference type="Google" id="ProtNLM"/>
    </source>
</evidence>
<keyword evidence="5" id="KW-1185">Reference proteome</keyword>
<dbReference type="Proteomes" id="UP001590951">
    <property type="component" value="Unassembled WGS sequence"/>
</dbReference>
<evidence type="ECO:0000259" key="3">
    <source>
        <dbReference type="Pfam" id="PF10374"/>
    </source>
</evidence>
<dbReference type="EMBL" id="JBHFEH010000028">
    <property type="protein sequence ID" value="KAL2052353.1"/>
    <property type="molecule type" value="Genomic_DNA"/>
</dbReference>
<evidence type="ECO:0000259" key="2">
    <source>
        <dbReference type="Pfam" id="PF10373"/>
    </source>
</evidence>
<dbReference type="Pfam" id="PF10373">
    <property type="entry name" value="EST1_DNA_bind"/>
    <property type="match status" value="1"/>
</dbReference>
<dbReference type="Gene3D" id="1.25.40.10">
    <property type="entry name" value="Tetratricopeptide repeat domain"/>
    <property type="match status" value="1"/>
</dbReference>
<dbReference type="SUPFAM" id="SSF48452">
    <property type="entry name" value="TPR-like"/>
    <property type="match status" value="1"/>
</dbReference>
<organism evidence="4 5">
    <name type="scientific">Lepraria finkii</name>
    <dbReference type="NCBI Taxonomy" id="1340010"/>
    <lineage>
        <taxon>Eukaryota</taxon>
        <taxon>Fungi</taxon>
        <taxon>Dikarya</taxon>
        <taxon>Ascomycota</taxon>
        <taxon>Pezizomycotina</taxon>
        <taxon>Lecanoromycetes</taxon>
        <taxon>OSLEUM clade</taxon>
        <taxon>Lecanoromycetidae</taxon>
        <taxon>Lecanorales</taxon>
        <taxon>Lecanorineae</taxon>
        <taxon>Stereocaulaceae</taxon>
        <taxon>Lepraria</taxon>
    </lineage>
</organism>